<feature type="transmembrane region" description="Helical" evidence="1">
    <location>
        <begin position="7"/>
        <end position="32"/>
    </location>
</feature>
<dbReference type="Proteomes" id="UP000250174">
    <property type="component" value="Unassembled WGS sequence"/>
</dbReference>
<dbReference type="AlphaFoldDB" id="A0AAX1Q8F7"/>
<keyword evidence="1" id="KW-0812">Transmembrane</keyword>
<keyword evidence="1" id="KW-0472">Membrane</keyword>
<protein>
    <recommendedName>
        <fullName evidence="4">DUF2975 domain-containing protein</fullName>
    </recommendedName>
</protein>
<organism evidence="2 3">
    <name type="scientific">Priestia endophytica</name>
    <dbReference type="NCBI Taxonomy" id="135735"/>
    <lineage>
        <taxon>Bacteria</taxon>
        <taxon>Bacillati</taxon>
        <taxon>Bacillota</taxon>
        <taxon>Bacilli</taxon>
        <taxon>Bacillales</taxon>
        <taxon>Bacillaceae</taxon>
        <taxon>Priestia</taxon>
    </lineage>
</organism>
<evidence type="ECO:0000313" key="2">
    <source>
        <dbReference type="EMBL" id="RAS75677.1"/>
    </source>
</evidence>
<dbReference type="RefSeq" id="WP_111925592.1">
    <property type="nucleotide sequence ID" value="NZ_LVYK01000033.1"/>
</dbReference>
<feature type="transmembrane region" description="Helical" evidence="1">
    <location>
        <begin position="44"/>
        <end position="65"/>
    </location>
</feature>
<sequence>MKQSSTLFLKIAVFIIGIPVLALCIFWLPWIATKDAAAHPETAYLQYLFFIGAYITVTPFFIALYQSLKLLSYIDQNKVFSELSVRALKYIKYCVITISTLIVVGIISGFILIEGEGEDITGFISLGLMLTFPSMMIAVFAAVLQRLLQKVIDIKSENDLIV</sequence>
<dbReference type="InterPro" id="IPR021354">
    <property type="entry name" value="DUF2975"/>
</dbReference>
<keyword evidence="2" id="KW-0614">Plasmid</keyword>
<reference evidence="2 3" key="1">
    <citation type="submission" date="2016-03" db="EMBL/GenBank/DDBJ databases">
        <title>Comparison of Bacillus endophyticus and B. anthracis characteristics using whole genome sequence analysis and microbiological techniques.</title>
        <authorList>
            <person name="Lekota K.E."/>
            <person name="Mafofo J."/>
            <person name="Rees J."/>
            <person name="Muchadeyi F.C."/>
            <person name="Madoroba E."/>
            <person name="Van Heerden H."/>
        </authorList>
    </citation>
    <scope>NUCLEOTIDE SEQUENCE [LARGE SCALE GENOMIC DNA]</scope>
    <source>
        <strain evidence="2 3">3631_10C</strain>
        <plasmid evidence="2">pBEH1</plasmid>
    </source>
</reference>
<proteinExistence type="predicted"/>
<feature type="transmembrane region" description="Helical" evidence="1">
    <location>
        <begin position="123"/>
        <end position="144"/>
    </location>
</feature>
<name>A0AAX1Q8F7_9BACI</name>
<evidence type="ECO:0000256" key="1">
    <source>
        <dbReference type="SAM" id="Phobius"/>
    </source>
</evidence>
<geneLocation type="plasmid" evidence="2">
    <name>pBEH1</name>
</geneLocation>
<gene>
    <name evidence="2" type="ORF">A3864_15435</name>
</gene>
<feature type="transmembrane region" description="Helical" evidence="1">
    <location>
        <begin position="90"/>
        <end position="111"/>
    </location>
</feature>
<dbReference type="Pfam" id="PF11188">
    <property type="entry name" value="DUF2975"/>
    <property type="match status" value="1"/>
</dbReference>
<evidence type="ECO:0008006" key="4">
    <source>
        <dbReference type="Google" id="ProtNLM"/>
    </source>
</evidence>
<keyword evidence="1" id="KW-1133">Transmembrane helix</keyword>
<evidence type="ECO:0000313" key="3">
    <source>
        <dbReference type="Proteomes" id="UP000250174"/>
    </source>
</evidence>
<accession>A0AAX1Q8F7</accession>
<comment type="caution">
    <text evidence="2">The sequence shown here is derived from an EMBL/GenBank/DDBJ whole genome shotgun (WGS) entry which is preliminary data.</text>
</comment>
<dbReference type="EMBL" id="LVYK01000033">
    <property type="protein sequence ID" value="RAS75677.1"/>
    <property type="molecule type" value="Genomic_DNA"/>
</dbReference>